<sequence length="178" mass="19658">MYTQALQGYEQVEETIYTVRNALRAMWDLASLYDRQHRVEDAKLLYAKALAGYQQVYGDNDAKCRALRDALAALALKEDAISAGTETESPPTRNRPQTQVHDVTCHQRPVEIKAGSGSGSGSAFGGARSPAPRAGFSGQACSIKSTVKNSEYNCSYKYSTTTYNTTIKFQHRFDKETV</sequence>
<dbReference type="EMBL" id="MU002762">
    <property type="protein sequence ID" value="KAF2785656.1"/>
    <property type="molecule type" value="Genomic_DNA"/>
</dbReference>
<feature type="compositionally biased region" description="Polar residues" evidence="1">
    <location>
        <begin position="84"/>
        <end position="101"/>
    </location>
</feature>
<dbReference type="Proteomes" id="UP000799757">
    <property type="component" value="Unassembled WGS sequence"/>
</dbReference>
<dbReference type="InterPro" id="IPR011990">
    <property type="entry name" value="TPR-like_helical_dom_sf"/>
</dbReference>
<organism evidence="2 3">
    <name type="scientific">Melanomma pulvis-pyrius CBS 109.77</name>
    <dbReference type="NCBI Taxonomy" id="1314802"/>
    <lineage>
        <taxon>Eukaryota</taxon>
        <taxon>Fungi</taxon>
        <taxon>Dikarya</taxon>
        <taxon>Ascomycota</taxon>
        <taxon>Pezizomycotina</taxon>
        <taxon>Dothideomycetes</taxon>
        <taxon>Pleosporomycetidae</taxon>
        <taxon>Pleosporales</taxon>
        <taxon>Melanommataceae</taxon>
        <taxon>Melanomma</taxon>
    </lineage>
</organism>
<name>A0A6A6WNK8_9PLEO</name>
<evidence type="ECO:0000256" key="1">
    <source>
        <dbReference type="SAM" id="MobiDB-lite"/>
    </source>
</evidence>
<reference evidence="2" key="1">
    <citation type="journal article" date="2020" name="Stud. Mycol.">
        <title>101 Dothideomycetes genomes: a test case for predicting lifestyles and emergence of pathogens.</title>
        <authorList>
            <person name="Haridas S."/>
            <person name="Albert R."/>
            <person name="Binder M."/>
            <person name="Bloem J."/>
            <person name="Labutti K."/>
            <person name="Salamov A."/>
            <person name="Andreopoulos B."/>
            <person name="Baker S."/>
            <person name="Barry K."/>
            <person name="Bills G."/>
            <person name="Bluhm B."/>
            <person name="Cannon C."/>
            <person name="Castanera R."/>
            <person name="Culley D."/>
            <person name="Daum C."/>
            <person name="Ezra D."/>
            <person name="Gonzalez J."/>
            <person name="Henrissat B."/>
            <person name="Kuo A."/>
            <person name="Liang C."/>
            <person name="Lipzen A."/>
            <person name="Lutzoni F."/>
            <person name="Magnuson J."/>
            <person name="Mondo S."/>
            <person name="Nolan M."/>
            <person name="Ohm R."/>
            <person name="Pangilinan J."/>
            <person name="Park H.-J."/>
            <person name="Ramirez L."/>
            <person name="Alfaro M."/>
            <person name="Sun H."/>
            <person name="Tritt A."/>
            <person name="Yoshinaga Y."/>
            <person name="Zwiers L.-H."/>
            <person name="Turgeon B."/>
            <person name="Goodwin S."/>
            <person name="Spatafora J."/>
            <person name="Crous P."/>
            <person name="Grigoriev I."/>
        </authorList>
    </citation>
    <scope>NUCLEOTIDE SEQUENCE</scope>
    <source>
        <strain evidence="2">CBS 109.77</strain>
    </source>
</reference>
<gene>
    <name evidence="2" type="ORF">K505DRAFT_381310</name>
</gene>
<dbReference type="Gene3D" id="1.25.40.10">
    <property type="entry name" value="Tetratricopeptide repeat domain"/>
    <property type="match status" value="1"/>
</dbReference>
<feature type="region of interest" description="Disordered" evidence="1">
    <location>
        <begin position="113"/>
        <end position="136"/>
    </location>
</feature>
<dbReference type="AlphaFoldDB" id="A0A6A6WNK8"/>
<accession>A0A6A6WNK8</accession>
<evidence type="ECO:0000313" key="2">
    <source>
        <dbReference type="EMBL" id="KAF2785656.1"/>
    </source>
</evidence>
<protein>
    <submittedName>
        <fullName evidence="2">Uncharacterized protein</fullName>
    </submittedName>
</protein>
<keyword evidence="3" id="KW-1185">Reference proteome</keyword>
<feature type="region of interest" description="Disordered" evidence="1">
    <location>
        <begin position="82"/>
        <end position="101"/>
    </location>
</feature>
<evidence type="ECO:0000313" key="3">
    <source>
        <dbReference type="Proteomes" id="UP000799757"/>
    </source>
</evidence>
<proteinExistence type="predicted"/>